<keyword evidence="3" id="KW-1185">Reference proteome</keyword>
<reference evidence="1" key="2">
    <citation type="submission" date="2015-07" db="EMBL/GenBank/DDBJ databases">
        <title>MeaNS - Measles Nucleotide Surveillance Program.</title>
        <authorList>
            <person name="Tran T."/>
            <person name="Druce J."/>
        </authorList>
    </citation>
    <scope>NUCLEOTIDE SEQUENCE</scope>
    <source>
        <strain evidence="1">EL-164</strain>
    </source>
</reference>
<accession>A0A0L6CV69</accession>
<name>A0A0L6CV69_9RHOB</name>
<dbReference type="EMBL" id="LGVV01000019">
    <property type="protein sequence ID" value="KNX41674.1"/>
    <property type="molecule type" value="Genomic_DNA"/>
</dbReference>
<protein>
    <submittedName>
        <fullName evidence="1">Uncharacterized protein</fullName>
    </submittedName>
</protein>
<organism evidence="1 3">
    <name type="scientific">Roseovarius tolerans</name>
    <dbReference type="NCBI Taxonomy" id="74031"/>
    <lineage>
        <taxon>Bacteria</taxon>
        <taxon>Pseudomonadati</taxon>
        <taxon>Pseudomonadota</taxon>
        <taxon>Alphaproteobacteria</taxon>
        <taxon>Rhodobacterales</taxon>
        <taxon>Roseobacteraceae</taxon>
        <taxon>Roseovarius</taxon>
    </lineage>
</organism>
<dbReference type="EMBL" id="FOBO01000004">
    <property type="protein sequence ID" value="SEM33941.1"/>
    <property type="molecule type" value="Genomic_DNA"/>
</dbReference>
<evidence type="ECO:0000313" key="3">
    <source>
        <dbReference type="Proteomes" id="UP000037046"/>
    </source>
</evidence>
<evidence type="ECO:0000313" key="2">
    <source>
        <dbReference type="EMBL" id="SEM33941.1"/>
    </source>
</evidence>
<dbReference type="Proteomes" id="UP000037046">
    <property type="component" value="Unassembled WGS sequence"/>
</dbReference>
<dbReference type="STRING" id="74031.SAMN04488077_10423"/>
<sequence length="85" mass="9319">MFDRTEYLTPRQARCRQRAQNARGWARVVNLAMVGCCLGAIWQEPEIAPPVHAGMTLVVNNVARLVLDPETQRAATEKGEAASGV</sequence>
<dbReference type="OrthoDB" id="7745622at2"/>
<gene>
    <name evidence="1" type="ORF">ROTO_17650</name>
    <name evidence="2" type="ORF">SAMN04488077_10423</name>
</gene>
<dbReference type="RefSeq" id="WP_050662661.1">
    <property type="nucleotide sequence ID" value="NZ_CP118494.1"/>
</dbReference>
<evidence type="ECO:0000313" key="1">
    <source>
        <dbReference type="EMBL" id="KNX41674.1"/>
    </source>
</evidence>
<proteinExistence type="predicted"/>
<dbReference type="AlphaFoldDB" id="A0A0L6CV69"/>
<dbReference type="Proteomes" id="UP000182160">
    <property type="component" value="Unassembled WGS sequence"/>
</dbReference>
<evidence type="ECO:0000313" key="4">
    <source>
        <dbReference type="Proteomes" id="UP000182160"/>
    </source>
</evidence>
<dbReference type="PATRIC" id="fig|74031.6.peg.1800"/>
<reference evidence="2 4" key="3">
    <citation type="submission" date="2016-10" db="EMBL/GenBank/DDBJ databases">
        <authorList>
            <person name="de Groot N.N."/>
        </authorList>
    </citation>
    <scope>NUCLEOTIDE SEQUENCE [LARGE SCALE GENOMIC DNA]</scope>
    <source>
        <strain evidence="2 4">DSM 11457</strain>
    </source>
</reference>
<reference evidence="3" key="1">
    <citation type="submission" date="2015-07" db="EMBL/GenBank/DDBJ databases">
        <title>Draft Genome Sequence of Roseovarius tolerans EL-164, a producer of N-Acylated Alanine Methyl Esters (NAMEs).</title>
        <authorList>
            <person name="Voget S."/>
            <person name="Bruns H."/>
            <person name="Wagner-Doebler I."/>
            <person name="Schulz S."/>
            <person name="Daniel R."/>
        </authorList>
    </citation>
    <scope>NUCLEOTIDE SEQUENCE [LARGE SCALE GENOMIC DNA]</scope>
    <source>
        <strain evidence="3">EL-164</strain>
    </source>
</reference>